<organism evidence="1 2">
    <name type="scientific">Emticicia aquatilis</name>
    <dbReference type="NCBI Taxonomy" id="1537369"/>
    <lineage>
        <taxon>Bacteria</taxon>
        <taxon>Pseudomonadati</taxon>
        <taxon>Bacteroidota</taxon>
        <taxon>Cytophagia</taxon>
        <taxon>Cytophagales</taxon>
        <taxon>Leadbetterellaceae</taxon>
        <taxon>Emticicia</taxon>
    </lineage>
</organism>
<reference evidence="1" key="1">
    <citation type="journal article" date="2014" name="Int. J. Syst. Evol. Microbiol.">
        <title>Complete genome sequence of Corynebacterium casei LMG S-19264T (=DSM 44701T), isolated from a smear-ripened cheese.</title>
        <authorList>
            <consortium name="US DOE Joint Genome Institute (JGI-PGF)"/>
            <person name="Walter F."/>
            <person name="Albersmeier A."/>
            <person name="Kalinowski J."/>
            <person name="Ruckert C."/>
        </authorList>
    </citation>
    <scope>NUCLEOTIDE SEQUENCE</scope>
    <source>
        <strain evidence="1">CGMCC 1.15958</strain>
    </source>
</reference>
<comment type="caution">
    <text evidence="1">The sequence shown here is derived from an EMBL/GenBank/DDBJ whole genome shotgun (WGS) entry which is preliminary data.</text>
</comment>
<proteinExistence type="predicted"/>
<reference evidence="1" key="2">
    <citation type="submission" date="2020-09" db="EMBL/GenBank/DDBJ databases">
        <authorList>
            <person name="Sun Q."/>
            <person name="Zhou Y."/>
        </authorList>
    </citation>
    <scope>NUCLEOTIDE SEQUENCE</scope>
    <source>
        <strain evidence="1">CGMCC 1.15958</strain>
    </source>
</reference>
<evidence type="ECO:0000313" key="1">
    <source>
        <dbReference type="EMBL" id="GGD41843.1"/>
    </source>
</evidence>
<gene>
    <name evidence="1" type="ORF">GCM10011514_02290</name>
</gene>
<accession>A0A917DJQ8</accession>
<dbReference type="AlphaFoldDB" id="A0A917DJQ8"/>
<keyword evidence="2" id="KW-1185">Reference proteome</keyword>
<dbReference type="RefSeq" id="WP_188763791.1">
    <property type="nucleotide sequence ID" value="NZ_BMKK01000001.1"/>
</dbReference>
<dbReference type="EMBL" id="BMKK01000001">
    <property type="protein sequence ID" value="GGD41843.1"/>
    <property type="molecule type" value="Genomic_DNA"/>
</dbReference>
<name>A0A917DJQ8_9BACT</name>
<sequence>MSAAQGFYEVYKALPKKVQKEVKLLIENDETVEVSLKAIEKGLEEVKQIRDGKLPRKTFAELKKEMVNEK</sequence>
<evidence type="ECO:0000313" key="2">
    <source>
        <dbReference type="Proteomes" id="UP000609064"/>
    </source>
</evidence>
<protein>
    <submittedName>
        <fullName evidence="1">Uncharacterized protein</fullName>
    </submittedName>
</protein>
<dbReference type="Proteomes" id="UP000609064">
    <property type="component" value="Unassembled WGS sequence"/>
</dbReference>